<evidence type="ECO:0000313" key="2">
    <source>
        <dbReference type="EMBL" id="MDS3860838.1"/>
    </source>
</evidence>
<feature type="domain" description="tRNA nuclease CdiA C-terminal" evidence="1">
    <location>
        <begin position="70"/>
        <end position="153"/>
    </location>
</feature>
<proteinExistence type="predicted"/>
<comment type="caution">
    <text evidence="2">The sequence shown here is derived from an EMBL/GenBank/DDBJ whole genome shotgun (WGS) entry which is preliminary data.</text>
</comment>
<dbReference type="InterPro" id="IPR040559">
    <property type="entry name" value="CdiA_C"/>
</dbReference>
<gene>
    <name evidence="2" type="ORF">RIF25_08425</name>
</gene>
<organism evidence="2 3">
    <name type="scientific">Pseudocalidococcus azoricus BACA0444</name>
    <dbReference type="NCBI Taxonomy" id="2918990"/>
    <lineage>
        <taxon>Bacteria</taxon>
        <taxon>Bacillati</taxon>
        <taxon>Cyanobacteriota</taxon>
        <taxon>Cyanophyceae</taxon>
        <taxon>Acaryochloridales</taxon>
        <taxon>Thermosynechococcaceae</taxon>
        <taxon>Pseudocalidococcus</taxon>
        <taxon>Pseudocalidococcus azoricus</taxon>
    </lineage>
</organism>
<dbReference type="Proteomes" id="UP001268256">
    <property type="component" value="Unassembled WGS sequence"/>
</dbReference>
<reference evidence="3" key="1">
    <citation type="submission" date="2023-07" db="EMBL/GenBank/DDBJ databases">
        <authorList>
            <person name="Luz R."/>
            <person name="Cordeiro R."/>
            <person name="Fonseca A."/>
            <person name="Goncalves V."/>
        </authorList>
    </citation>
    <scope>NUCLEOTIDE SEQUENCE [LARGE SCALE GENOMIC DNA]</scope>
    <source>
        <strain evidence="3">BACA0444</strain>
    </source>
</reference>
<dbReference type="RefSeq" id="WP_322878100.1">
    <property type="nucleotide sequence ID" value="NZ_JAVMIP010000006.1"/>
</dbReference>
<dbReference type="Gene3D" id="3.40.1350.120">
    <property type="match status" value="1"/>
</dbReference>
<dbReference type="Pfam" id="PF18451">
    <property type="entry name" value="CdiA_C"/>
    <property type="match status" value="1"/>
</dbReference>
<sequence length="174" mass="19638">MNPIAQNRIAYETAGTEYEKYYFDEQTGGYVLIHQGHNRGESFASEVFVAESLARQGNAVELVNERGEGKKFDAMVNGQDWEFKELKASTGNILSAVQAGVRKGKYQSGQIAYHVNRSLNPEELEMLNRGIKNALRWDKEKQVKVLMLVSYQGNSIALTRKELDYGKVFEGSHL</sequence>
<dbReference type="EMBL" id="JAVMIP010000006">
    <property type="protein sequence ID" value="MDS3860838.1"/>
    <property type="molecule type" value="Genomic_DNA"/>
</dbReference>
<evidence type="ECO:0000259" key="1">
    <source>
        <dbReference type="Pfam" id="PF18451"/>
    </source>
</evidence>
<keyword evidence="3" id="KW-1185">Reference proteome</keyword>
<evidence type="ECO:0000313" key="3">
    <source>
        <dbReference type="Proteomes" id="UP001268256"/>
    </source>
</evidence>
<accession>A0AAE4FR95</accession>
<protein>
    <recommendedName>
        <fullName evidence="1">tRNA nuclease CdiA C-terminal domain-containing protein</fullName>
    </recommendedName>
</protein>
<dbReference type="AlphaFoldDB" id="A0AAE4FR95"/>
<name>A0AAE4FR95_9CYAN</name>